<dbReference type="Proteomes" id="UP000820669">
    <property type="component" value="Unassembled WGS sequence"/>
</dbReference>
<name>A0ABX1SIB5_9PSEU</name>
<keyword evidence="3" id="KW-0804">Transcription</keyword>
<dbReference type="EMBL" id="JAAXLA010000046">
    <property type="protein sequence ID" value="NMI00010.1"/>
    <property type="molecule type" value="Genomic_DNA"/>
</dbReference>
<dbReference type="Gene3D" id="1.20.120.530">
    <property type="entry name" value="GntR ligand-binding domain-like"/>
    <property type="match status" value="1"/>
</dbReference>
<dbReference type="SMART" id="SM00895">
    <property type="entry name" value="FCD"/>
    <property type="match status" value="1"/>
</dbReference>
<comment type="caution">
    <text evidence="5">The sequence shown here is derived from an EMBL/GenBank/DDBJ whole genome shotgun (WGS) entry which is preliminary data.</text>
</comment>
<dbReference type="CDD" id="cd07377">
    <property type="entry name" value="WHTH_GntR"/>
    <property type="match status" value="1"/>
</dbReference>
<proteinExistence type="predicted"/>
<gene>
    <name evidence="5" type="ORF">HF526_22255</name>
</gene>
<dbReference type="PROSITE" id="PS50949">
    <property type="entry name" value="HTH_GNTR"/>
    <property type="match status" value="1"/>
</dbReference>
<keyword evidence="6" id="KW-1185">Reference proteome</keyword>
<evidence type="ECO:0000256" key="1">
    <source>
        <dbReference type="ARBA" id="ARBA00023015"/>
    </source>
</evidence>
<dbReference type="Pfam" id="PF00392">
    <property type="entry name" value="GntR"/>
    <property type="match status" value="1"/>
</dbReference>
<evidence type="ECO:0000313" key="6">
    <source>
        <dbReference type="Proteomes" id="UP000820669"/>
    </source>
</evidence>
<dbReference type="InterPro" id="IPR036390">
    <property type="entry name" value="WH_DNA-bd_sf"/>
</dbReference>
<accession>A0ABX1SIB5</accession>
<dbReference type="InterPro" id="IPR000524">
    <property type="entry name" value="Tscrpt_reg_HTH_GntR"/>
</dbReference>
<dbReference type="InterPro" id="IPR011711">
    <property type="entry name" value="GntR_C"/>
</dbReference>
<dbReference type="Pfam" id="PF07729">
    <property type="entry name" value="FCD"/>
    <property type="match status" value="1"/>
</dbReference>
<sequence length="238" mass="25957">MTRSSAPTRAEQVYLRLRADILAGRQRPGTRLPFAELSTRYGASMGVVREALSRLTAEGLVESEPQHGSRVTPVSTVDLAHLTEARRAIETLVLRQAVEHGGVDWESQVLAAHHRLERTPQMAEDDPDRVTEEWAAAHSAYHLALLSGCPNPRLLAVAQSLRDSAELYRRWSVPLGHGHRDVAGEHRRMLDAVLAHDADAAVAALAEHIEHTARVLLEAGSDLDDETDDETGDEAAGG</sequence>
<dbReference type="PANTHER" id="PTHR43537">
    <property type="entry name" value="TRANSCRIPTIONAL REGULATOR, GNTR FAMILY"/>
    <property type="match status" value="1"/>
</dbReference>
<keyword evidence="1" id="KW-0805">Transcription regulation</keyword>
<protein>
    <submittedName>
        <fullName evidence="5">GntR family transcriptional regulator</fullName>
    </submittedName>
</protein>
<organism evidence="5 6">
    <name type="scientific">Pseudonocardia acidicola</name>
    <dbReference type="NCBI Taxonomy" id="2724939"/>
    <lineage>
        <taxon>Bacteria</taxon>
        <taxon>Bacillati</taxon>
        <taxon>Actinomycetota</taxon>
        <taxon>Actinomycetes</taxon>
        <taxon>Pseudonocardiales</taxon>
        <taxon>Pseudonocardiaceae</taxon>
        <taxon>Pseudonocardia</taxon>
    </lineage>
</organism>
<reference evidence="5 6" key="1">
    <citation type="submission" date="2020-04" db="EMBL/GenBank/DDBJ databases">
        <authorList>
            <person name="Klaysubun C."/>
            <person name="Duangmal K."/>
            <person name="Lipun K."/>
        </authorList>
    </citation>
    <scope>NUCLEOTIDE SEQUENCE [LARGE SCALE GENOMIC DNA]</scope>
    <source>
        <strain evidence="5 6">K10HN5</strain>
    </source>
</reference>
<evidence type="ECO:0000259" key="4">
    <source>
        <dbReference type="PROSITE" id="PS50949"/>
    </source>
</evidence>
<dbReference type="SUPFAM" id="SSF48008">
    <property type="entry name" value="GntR ligand-binding domain-like"/>
    <property type="match status" value="1"/>
</dbReference>
<dbReference type="PANTHER" id="PTHR43537:SF24">
    <property type="entry name" value="GLUCONATE OPERON TRANSCRIPTIONAL REPRESSOR"/>
    <property type="match status" value="1"/>
</dbReference>
<dbReference type="RefSeq" id="WP_169383486.1">
    <property type="nucleotide sequence ID" value="NZ_JAAXLA010000046.1"/>
</dbReference>
<evidence type="ECO:0000256" key="2">
    <source>
        <dbReference type="ARBA" id="ARBA00023125"/>
    </source>
</evidence>
<evidence type="ECO:0000313" key="5">
    <source>
        <dbReference type="EMBL" id="NMI00010.1"/>
    </source>
</evidence>
<keyword evidence="2" id="KW-0238">DNA-binding</keyword>
<evidence type="ECO:0000256" key="3">
    <source>
        <dbReference type="ARBA" id="ARBA00023163"/>
    </source>
</evidence>
<dbReference type="SUPFAM" id="SSF46785">
    <property type="entry name" value="Winged helix' DNA-binding domain"/>
    <property type="match status" value="1"/>
</dbReference>
<dbReference type="InterPro" id="IPR036388">
    <property type="entry name" value="WH-like_DNA-bd_sf"/>
</dbReference>
<dbReference type="InterPro" id="IPR008920">
    <property type="entry name" value="TF_FadR/GntR_C"/>
</dbReference>
<dbReference type="SMART" id="SM00345">
    <property type="entry name" value="HTH_GNTR"/>
    <property type="match status" value="1"/>
</dbReference>
<dbReference type="Gene3D" id="1.10.10.10">
    <property type="entry name" value="Winged helix-like DNA-binding domain superfamily/Winged helix DNA-binding domain"/>
    <property type="match status" value="1"/>
</dbReference>
<feature type="domain" description="HTH gntR-type" evidence="4">
    <location>
        <begin position="7"/>
        <end position="74"/>
    </location>
</feature>